<keyword evidence="3" id="KW-1185">Reference proteome</keyword>
<evidence type="ECO:0008006" key="4">
    <source>
        <dbReference type="Google" id="ProtNLM"/>
    </source>
</evidence>
<evidence type="ECO:0000313" key="2">
    <source>
        <dbReference type="EMBL" id="KAA5536366.1"/>
    </source>
</evidence>
<name>A0A5M6CMX9_9BACT</name>
<dbReference type="RefSeq" id="WP_150030937.1">
    <property type="nucleotide sequence ID" value="NZ_VWSH01000001.1"/>
</dbReference>
<protein>
    <recommendedName>
        <fullName evidence="4">Lipocalin-like domain-containing protein</fullName>
    </recommendedName>
</protein>
<gene>
    <name evidence="2" type="ORF">F0919_01480</name>
</gene>
<dbReference type="PROSITE" id="PS51257">
    <property type="entry name" value="PROKAR_LIPOPROTEIN"/>
    <property type="match status" value="1"/>
</dbReference>
<sequence>MNKTIKNAAALLLLSACTTTFLSSCKDEIKSCETGYEGSDCKTLTRSKFIGQWKGSEQCNTDEQDYTISITTNNSNNLTINYSNINNKSFVATGKVTSANELHLDGSATGTGGGKITFSGSAVLDETEGTITVNYLISSDIENTGCTFKGKKI</sequence>
<reference evidence="2 3" key="1">
    <citation type="submission" date="2019-09" db="EMBL/GenBank/DDBJ databases">
        <title>Genome sequence and assembly of Taibaiella sp.</title>
        <authorList>
            <person name="Chhetri G."/>
        </authorList>
    </citation>
    <scope>NUCLEOTIDE SEQUENCE [LARGE SCALE GENOMIC DNA]</scope>
    <source>
        <strain evidence="2 3">KVB11</strain>
    </source>
</reference>
<comment type="caution">
    <text evidence="2">The sequence shown here is derived from an EMBL/GenBank/DDBJ whole genome shotgun (WGS) entry which is preliminary data.</text>
</comment>
<evidence type="ECO:0000256" key="1">
    <source>
        <dbReference type="SAM" id="SignalP"/>
    </source>
</evidence>
<keyword evidence="1" id="KW-0732">Signal</keyword>
<accession>A0A5M6CMX9</accession>
<organism evidence="2 3">
    <name type="scientific">Taibaiella lutea</name>
    <dbReference type="NCBI Taxonomy" id="2608001"/>
    <lineage>
        <taxon>Bacteria</taxon>
        <taxon>Pseudomonadati</taxon>
        <taxon>Bacteroidota</taxon>
        <taxon>Chitinophagia</taxon>
        <taxon>Chitinophagales</taxon>
        <taxon>Chitinophagaceae</taxon>
        <taxon>Taibaiella</taxon>
    </lineage>
</organism>
<dbReference type="AlphaFoldDB" id="A0A5M6CMX9"/>
<feature type="chain" id="PRO_5024349239" description="Lipocalin-like domain-containing protein" evidence="1">
    <location>
        <begin position="23"/>
        <end position="153"/>
    </location>
</feature>
<evidence type="ECO:0000313" key="3">
    <source>
        <dbReference type="Proteomes" id="UP000323632"/>
    </source>
</evidence>
<dbReference type="Proteomes" id="UP000323632">
    <property type="component" value="Unassembled WGS sequence"/>
</dbReference>
<dbReference type="EMBL" id="VWSH01000001">
    <property type="protein sequence ID" value="KAA5536366.1"/>
    <property type="molecule type" value="Genomic_DNA"/>
</dbReference>
<feature type="signal peptide" evidence="1">
    <location>
        <begin position="1"/>
        <end position="22"/>
    </location>
</feature>
<proteinExistence type="predicted"/>